<accession>A0A917B394</accession>
<evidence type="ECO:0000313" key="1">
    <source>
        <dbReference type="EMBL" id="GGF16986.1"/>
    </source>
</evidence>
<dbReference type="Proteomes" id="UP000660110">
    <property type="component" value="Unassembled WGS sequence"/>
</dbReference>
<proteinExistence type="predicted"/>
<dbReference type="EMBL" id="BMEL01000001">
    <property type="protein sequence ID" value="GGF16986.1"/>
    <property type="molecule type" value="Genomic_DNA"/>
</dbReference>
<evidence type="ECO:0000313" key="2">
    <source>
        <dbReference type="Proteomes" id="UP000660110"/>
    </source>
</evidence>
<keyword evidence="2" id="KW-1185">Reference proteome</keyword>
<reference evidence="1" key="2">
    <citation type="submission" date="2020-09" db="EMBL/GenBank/DDBJ databases">
        <authorList>
            <person name="Sun Q."/>
            <person name="Zhou Y."/>
        </authorList>
    </citation>
    <scope>NUCLEOTIDE SEQUENCE</scope>
    <source>
        <strain evidence="1">CGMCC 1.12153</strain>
    </source>
</reference>
<dbReference type="AlphaFoldDB" id="A0A917B394"/>
<organism evidence="1 2">
    <name type="scientific">Halobacillus andaensis</name>
    <dbReference type="NCBI Taxonomy" id="1176239"/>
    <lineage>
        <taxon>Bacteria</taxon>
        <taxon>Bacillati</taxon>
        <taxon>Bacillota</taxon>
        <taxon>Bacilli</taxon>
        <taxon>Bacillales</taxon>
        <taxon>Bacillaceae</taxon>
        <taxon>Halobacillus</taxon>
    </lineage>
</organism>
<name>A0A917B394_HALAA</name>
<dbReference type="RefSeq" id="WP_188376763.1">
    <property type="nucleotide sequence ID" value="NZ_BMEL01000001.1"/>
</dbReference>
<comment type="caution">
    <text evidence="1">The sequence shown here is derived from an EMBL/GenBank/DDBJ whole genome shotgun (WGS) entry which is preliminary data.</text>
</comment>
<gene>
    <name evidence="1" type="ORF">GCM10010954_14560</name>
</gene>
<protein>
    <submittedName>
        <fullName evidence="1">Uncharacterized protein</fullName>
    </submittedName>
</protein>
<reference evidence="1" key="1">
    <citation type="journal article" date="2014" name="Int. J. Syst. Evol. Microbiol.">
        <title>Complete genome sequence of Corynebacterium casei LMG S-19264T (=DSM 44701T), isolated from a smear-ripened cheese.</title>
        <authorList>
            <consortium name="US DOE Joint Genome Institute (JGI-PGF)"/>
            <person name="Walter F."/>
            <person name="Albersmeier A."/>
            <person name="Kalinowski J."/>
            <person name="Ruckert C."/>
        </authorList>
    </citation>
    <scope>NUCLEOTIDE SEQUENCE</scope>
    <source>
        <strain evidence="1">CGMCC 1.12153</strain>
    </source>
</reference>
<sequence>MCKKIDLDSYLIDEFRELINEESFFYNQLSNKEGKNHWNVLCSAMDWINTAAEGLPTIELKSNGFGYNHKDTINLMQYIITIDVMVESIIQLYRVLDPKKPYPLKGSKEIFNHNKLSDDIYFKHLRAVFSTHPVNLKSLDGVISEDGEKFYASWVYKGIENDFAVSLYSNLPDRDKTNSLGINISDLNKYSEKRYRLLEQLKEKASLIKKDHLSYYKSRAIQTAGDSLEDLKILFEENKKRFGSKDGYASLITYLYNLLKVRINGMNYEGFCKEIVENYRTYLKSLISEIKDGLQEMIIKEINLTFHTYEYEFEKIYTYLYTGEHLLGETFYNNLCNKLSFPSAVCISKDMNLKHLFLDAYLFNITKEEKQTFSYPDFF</sequence>